<evidence type="ECO:0000313" key="2">
    <source>
        <dbReference type="Proteomes" id="UP000501452"/>
    </source>
</evidence>
<proteinExistence type="predicted"/>
<name>A0A6G8Q9Q5_9ACTN</name>
<dbReference type="AlphaFoldDB" id="A0A6G8Q9Q5"/>
<accession>A0A6G8Q9Q5</accession>
<dbReference type="PROSITE" id="PS51257">
    <property type="entry name" value="PROKAR_LIPOPROTEIN"/>
    <property type="match status" value="1"/>
</dbReference>
<dbReference type="EMBL" id="CP045119">
    <property type="protein sequence ID" value="QIN83173.1"/>
    <property type="molecule type" value="Genomic_DNA"/>
</dbReference>
<dbReference type="KEGG" id="rub:GBA63_11365"/>
<reference evidence="1 2" key="1">
    <citation type="submission" date="2019-10" db="EMBL/GenBank/DDBJ databases">
        <title>Rubrobacter sp nov SCSIO 52090 isolated from a deep-sea sediment in the South China Sea.</title>
        <authorList>
            <person name="Chen R.W."/>
        </authorList>
    </citation>
    <scope>NUCLEOTIDE SEQUENCE [LARGE SCALE GENOMIC DNA]</scope>
    <source>
        <strain evidence="1 2">SCSIO 52909</strain>
    </source>
</reference>
<protein>
    <recommendedName>
        <fullName evidence="3">Lipoprotein</fullName>
    </recommendedName>
</protein>
<gene>
    <name evidence="1" type="ORF">GBA63_11365</name>
</gene>
<dbReference type="Proteomes" id="UP000501452">
    <property type="component" value="Chromosome"/>
</dbReference>
<organism evidence="1 2">
    <name type="scientific">Rubrobacter tropicus</name>
    <dbReference type="NCBI Taxonomy" id="2653851"/>
    <lineage>
        <taxon>Bacteria</taxon>
        <taxon>Bacillati</taxon>
        <taxon>Actinomycetota</taxon>
        <taxon>Rubrobacteria</taxon>
        <taxon>Rubrobacterales</taxon>
        <taxon>Rubrobacteraceae</taxon>
        <taxon>Rubrobacter</taxon>
    </lineage>
</organism>
<keyword evidence="2" id="KW-1185">Reference proteome</keyword>
<sequence length="242" mass="26121">MNSMARGTVLGVIIGVAVLLAAGCGGSSGETGDATGSTRKAYAPRVDPADFTTTIDNEYFPLEPGTTFVYEKRGEKAERDEVAVTHDTRRVMGVECVVVRDTATEGGELIERTFDWYAQDEKGTVWYFGEDTKEYRNGKVVSTGGSWEAGVDGARPGIIMQADPKPGLSYRQEYYEGEAEDKAEVVSVNESATVPYGSFDHVLITKEWTPLEPGLVEHKYYAPGVGQVGASEGLNLVDVKTG</sequence>
<evidence type="ECO:0008006" key="3">
    <source>
        <dbReference type="Google" id="ProtNLM"/>
    </source>
</evidence>
<evidence type="ECO:0000313" key="1">
    <source>
        <dbReference type="EMBL" id="QIN83173.1"/>
    </source>
</evidence>